<evidence type="ECO:0000313" key="1">
    <source>
        <dbReference type="EMBL" id="MDH6213876.1"/>
    </source>
</evidence>
<dbReference type="Proteomes" id="UP001160499">
    <property type="component" value="Unassembled WGS sequence"/>
</dbReference>
<evidence type="ECO:0000313" key="2">
    <source>
        <dbReference type="Proteomes" id="UP001160499"/>
    </source>
</evidence>
<sequence>MASANLHIEYPTKSPRAKVLHTGASGATSLVRECRIRRKGGKLSQALV</sequence>
<protein>
    <submittedName>
        <fullName evidence="1">Uncharacterized protein</fullName>
    </submittedName>
</protein>
<proteinExistence type="predicted"/>
<dbReference type="EMBL" id="JARXVH010000002">
    <property type="protein sequence ID" value="MDH6213876.1"/>
    <property type="molecule type" value="Genomic_DNA"/>
</dbReference>
<gene>
    <name evidence="1" type="ORF">M2283_001159</name>
</gene>
<name>A0ABT6LC44_9ACTN</name>
<organism evidence="1 2">
    <name type="scientific">Streptomyces pseudovenezuelae</name>
    <dbReference type="NCBI Taxonomy" id="67350"/>
    <lineage>
        <taxon>Bacteria</taxon>
        <taxon>Bacillati</taxon>
        <taxon>Actinomycetota</taxon>
        <taxon>Actinomycetes</taxon>
        <taxon>Kitasatosporales</taxon>
        <taxon>Streptomycetaceae</taxon>
        <taxon>Streptomyces</taxon>
        <taxon>Streptomyces aurantiacus group</taxon>
    </lineage>
</organism>
<reference evidence="1 2" key="1">
    <citation type="submission" date="2023-04" db="EMBL/GenBank/DDBJ databases">
        <title>Forest soil microbial communities from Buena Vista Peninsula, Colon Province, Panama.</title>
        <authorList>
            <person name="Bouskill N."/>
        </authorList>
    </citation>
    <scope>NUCLEOTIDE SEQUENCE [LARGE SCALE GENOMIC DNA]</scope>
    <source>
        <strain evidence="1 2">GGS1</strain>
    </source>
</reference>
<comment type="caution">
    <text evidence="1">The sequence shown here is derived from an EMBL/GenBank/DDBJ whole genome shotgun (WGS) entry which is preliminary data.</text>
</comment>
<accession>A0ABT6LC44</accession>
<keyword evidence="2" id="KW-1185">Reference proteome</keyword>